<gene>
    <name evidence="1" type="ORF">K5I29_11755</name>
</gene>
<evidence type="ECO:0000313" key="1">
    <source>
        <dbReference type="EMBL" id="UYW02651.1"/>
    </source>
</evidence>
<dbReference type="InterPro" id="IPR022385">
    <property type="entry name" value="Rhs_assc_core"/>
</dbReference>
<dbReference type="Proteomes" id="UP001163328">
    <property type="component" value="Chromosome"/>
</dbReference>
<dbReference type="Gene3D" id="2.180.10.10">
    <property type="entry name" value="RHS repeat-associated core"/>
    <property type="match status" value="1"/>
</dbReference>
<proteinExistence type="predicted"/>
<dbReference type="EMBL" id="CP081495">
    <property type="protein sequence ID" value="UYW02651.1"/>
    <property type="molecule type" value="Genomic_DNA"/>
</dbReference>
<accession>A0ABY6M276</accession>
<organism evidence="1 2">
    <name type="scientific">Flavobacterium agricola</name>
    <dbReference type="NCBI Taxonomy" id="2870839"/>
    <lineage>
        <taxon>Bacteria</taxon>
        <taxon>Pseudomonadati</taxon>
        <taxon>Bacteroidota</taxon>
        <taxon>Flavobacteriia</taxon>
        <taxon>Flavobacteriales</taxon>
        <taxon>Flavobacteriaceae</taxon>
        <taxon>Flavobacterium</taxon>
    </lineage>
</organism>
<protein>
    <recommendedName>
        <fullName evidence="3">RHS repeat-associated core domain-containing protein</fullName>
    </recommendedName>
</protein>
<dbReference type="InterPro" id="IPR050708">
    <property type="entry name" value="T6SS_VgrG/RHS"/>
</dbReference>
<dbReference type="NCBIfam" id="TIGR03696">
    <property type="entry name" value="Rhs_assc_core"/>
    <property type="match status" value="1"/>
</dbReference>
<dbReference type="PANTHER" id="PTHR32305">
    <property type="match status" value="1"/>
</dbReference>
<reference evidence="1" key="1">
    <citation type="submission" date="2021-08" db="EMBL/GenBank/DDBJ databases">
        <title>Flavobacterium sp. strain CC-SYL302.</title>
        <authorList>
            <person name="Lin S.-Y."/>
            <person name="Lee T.-H."/>
            <person name="Young C.-C."/>
        </authorList>
    </citation>
    <scope>NUCLEOTIDE SEQUENCE</scope>
    <source>
        <strain evidence="1">CC-SYL302</strain>
    </source>
</reference>
<evidence type="ECO:0008006" key="3">
    <source>
        <dbReference type="Google" id="ProtNLM"/>
    </source>
</evidence>
<evidence type="ECO:0000313" key="2">
    <source>
        <dbReference type="Proteomes" id="UP001163328"/>
    </source>
</evidence>
<dbReference type="PANTHER" id="PTHR32305:SF15">
    <property type="entry name" value="PROTEIN RHSA-RELATED"/>
    <property type="match status" value="1"/>
</dbReference>
<name>A0ABY6M276_9FLAO</name>
<keyword evidence="2" id="KW-1185">Reference proteome</keyword>
<sequence length="206" mass="23814">MYNYSEHLDNVRVSYKYDETVVNTNNLTIVDTNNYYPFVLKHKGYGSPNQTPSYKYKYNGKELQDELGLNWYDYGARNYDAALGRWMNVDPLAEMFPSWSPYSYTFSNPVRYTDPTGMAPECDGCPDNASIGDVFDHPDYGQVTYNGQNWGNEQYGNIMNSIEITNSNNSDGTTESINQDYSLNLNPFNDYLKKYYKGPVRNIWPL</sequence>